<accession>A0ACC1MA86</accession>
<evidence type="ECO:0000313" key="2">
    <source>
        <dbReference type="Proteomes" id="UP001139981"/>
    </source>
</evidence>
<keyword evidence="1" id="KW-0347">Helicase</keyword>
<evidence type="ECO:0000313" key="1">
    <source>
        <dbReference type="EMBL" id="KAJ2900229.1"/>
    </source>
</evidence>
<proteinExistence type="predicted"/>
<gene>
    <name evidence="1" type="primary">HRQ1</name>
    <name evidence="1" type="ORF">IWW38_000649</name>
</gene>
<keyword evidence="2" id="KW-1185">Reference proteome</keyword>
<protein>
    <submittedName>
        <fullName evidence="1">ATP-dependent 3'-5' DNA helicase</fullName>
    </submittedName>
</protein>
<comment type="caution">
    <text evidence="1">The sequence shown here is derived from an EMBL/GenBank/DDBJ whole genome shotgun (WGS) entry which is preliminary data.</text>
</comment>
<keyword evidence="1" id="KW-0067">ATP-binding</keyword>
<name>A0ACC1MA86_9FUNG</name>
<organism evidence="1 2">
    <name type="scientific">Coemansia aciculifera</name>
    <dbReference type="NCBI Taxonomy" id="417176"/>
    <lineage>
        <taxon>Eukaryota</taxon>
        <taxon>Fungi</taxon>
        <taxon>Fungi incertae sedis</taxon>
        <taxon>Zoopagomycota</taxon>
        <taxon>Kickxellomycotina</taxon>
        <taxon>Kickxellomycetes</taxon>
        <taxon>Kickxellales</taxon>
        <taxon>Kickxellaceae</taxon>
        <taxon>Coemansia</taxon>
    </lineage>
</organism>
<dbReference type="Proteomes" id="UP001139981">
    <property type="component" value="Unassembled WGS sequence"/>
</dbReference>
<dbReference type="EMBL" id="JANBVB010000009">
    <property type="protein sequence ID" value="KAJ2900229.1"/>
    <property type="molecule type" value="Genomic_DNA"/>
</dbReference>
<keyword evidence="1" id="KW-0547">Nucleotide-binding</keyword>
<sequence length="958" mass="105748">MDGGLRRRFKAFATVCVFIALKNGNESAPLRAQVLLQSVPSLTTNDIAVFSGILGSKVLRLYWATPNDDLDCANDEPCLYVDFKIDEKEEEENRPTKRQRQRRKTTSVLIPDPVRRVTALLTTFDATIQESGDTEESLASKYLPPPLQPQKSATNDNISMDDVVADLSQQPFYRSQIVSATVDPAATAQYTTSHGHLSMDSSVWAALLETRGIEQLYSHQAQAIDFLMQGHDVVVSTATASGKSVIYQLPILDLLIRDPQARILVVYPTKALAQDQLAALKELIAHIPALCNVLVSTLDGDTPATPATSNKSQNQRAVIRMSASVILTNPDTLHVAMLPGVARWKSFWAGLQMVVIDELHIYQGRLGQHVAHILSRLQRQVSLSSPSHHCHRRLQFVACSATTSNPQAHMQQLTHRSDIKLVSADGSPHGARHLVLWDSTANITNKVTFSDVACIVGYLLRCNKRAIVFCKTRQACELTFREITDYLSSSAELRAFRSQVMSYRGGYSARERREIEMAMFNGHTRIVVATSALELGIDVGSLDAVIMNGIPYTTASLWQQAGRAGRRNQAALAMVIATSTLSDRHAMASASKGTNVFDRCFAPAEIASEEDIAMAHLQCAAFEQPIILDSEEFISEFYGNCDLASKALTWDGATLSWACPMSCKPWPAAKVSIRSSSTREQQEHWQLVLASGGLARRVLEEIEPQRALYTIYEGGIFLHRGQTYAIDVIDTDTRCALVTRVNVSWYTDMRHFTDIVPVLAHASAQPKPHYQFIFGDVEVATTGVGYKRIDTRTHKLVETVDRMSPRLSMKSRGVWIELPASVSKSLVQHGHDVEASLHGAQHALLAAISSIVGCASTRLATECIGHELAHHRRDKPLRLIVYDELSFASAVEYKDGPLPRSVALSSEIVELACRRVTECPCHEKATDCVLLSAACREKNRNIECSGARLVLQWLASNN</sequence>
<reference evidence="1" key="1">
    <citation type="submission" date="2022-07" db="EMBL/GenBank/DDBJ databases">
        <title>Phylogenomic reconstructions and comparative analyses of Kickxellomycotina fungi.</title>
        <authorList>
            <person name="Reynolds N.K."/>
            <person name="Stajich J.E."/>
            <person name="Barry K."/>
            <person name="Grigoriev I.V."/>
            <person name="Crous P."/>
            <person name="Smith M.E."/>
        </authorList>
    </citation>
    <scope>NUCLEOTIDE SEQUENCE</scope>
    <source>
        <strain evidence="1">CBS 190363</strain>
    </source>
</reference>
<keyword evidence="1" id="KW-0378">Hydrolase</keyword>